<evidence type="ECO:0000313" key="3">
    <source>
        <dbReference type="Proteomes" id="UP000230002"/>
    </source>
</evidence>
<protein>
    <submittedName>
        <fullName evidence="2">Uncharacterized protein</fullName>
    </submittedName>
</protein>
<dbReference type="Pfam" id="PF00400">
    <property type="entry name" value="WD40"/>
    <property type="match status" value="1"/>
</dbReference>
<evidence type="ECO:0000256" key="1">
    <source>
        <dbReference type="PROSITE-ProRule" id="PRU00221"/>
    </source>
</evidence>
<dbReference type="InterPro" id="IPR001680">
    <property type="entry name" value="WD40_rpt"/>
</dbReference>
<gene>
    <name evidence="2" type="ORF">GSI_15571</name>
</gene>
<keyword evidence="3" id="KW-1185">Reference proteome</keyword>
<feature type="repeat" description="WD" evidence="1">
    <location>
        <begin position="168"/>
        <end position="209"/>
    </location>
</feature>
<keyword evidence="1" id="KW-0853">WD repeat</keyword>
<name>A0A2G8RMX9_9APHY</name>
<dbReference type="Proteomes" id="UP000230002">
    <property type="component" value="Unassembled WGS sequence"/>
</dbReference>
<proteinExistence type="predicted"/>
<dbReference type="STRING" id="1077348.A0A2G8RMX9"/>
<comment type="caution">
    <text evidence="2">The sequence shown here is derived from an EMBL/GenBank/DDBJ whole genome shotgun (WGS) entry which is preliminary data.</text>
</comment>
<reference evidence="2 3" key="1">
    <citation type="journal article" date="2015" name="Sci. Rep.">
        <title>Chromosome-level genome map provides insights into diverse defense mechanisms in the medicinal fungus Ganoderma sinense.</title>
        <authorList>
            <person name="Zhu Y."/>
            <person name="Xu J."/>
            <person name="Sun C."/>
            <person name="Zhou S."/>
            <person name="Xu H."/>
            <person name="Nelson D.R."/>
            <person name="Qian J."/>
            <person name="Song J."/>
            <person name="Luo H."/>
            <person name="Xiang L."/>
            <person name="Li Y."/>
            <person name="Xu Z."/>
            <person name="Ji A."/>
            <person name="Wang L."/>
            <person name="Lu S."/>
            <person name="Hayward A."/>
            <person name="Sun W."/>
            <person name="Li X."/>
            <person name="Schwartz D.C."/>
            <person name="Wang Y."/>
            <person name="Chen S."/>
        </authorList>
    </citation>
    <scope>NUCLEOTIDE SEQUENCE [LARGE SCALE GENOMIC DNA]</scope>
    <source>
        <strain evidence="2 3">ZZ0214-1</strain>
    </source>
</reference>
<sequence>MVASSGGLLPNHWPVSIAFSPDSERLACCGHIKGRTPFVQILSVDKGSRLAILEGLALDYNDPILQLACAWLPDKLIFACLSRSTLYVRIWDPHTFEPLSSWQDVLPISHGSPSLLLSHDGRRLAVAAIYDPSKGAMRPTWGHPSAANIPLCVLQDLETGGPHEVLRARGNQGDVRAASFDREGERLALSFADHTIRIWSVATRELVLSVAEPIPLEFDPCYHLYNRISSRFLSLDVSAKAVAFSPDGRHLLSLRYMRVEDRLETLVILWDTLTGRPLLRWDDTRSPGVYRNSGLAAFTPCGRYVAFAANDGRVHVFDLSCGGLSVRSHWRSRSEDVSMQLRPLSTSWHVAESLVFSSDGQTLCWGTRDGGVEIRLF</sequence>
<dbReference type="Gene3D" id="2.130.10.10">
    <property type="entry name" value="YVTN repeat-like/Quinoprotein amine dehydrogenase"/>
    <property type="match status" value="3"/>
</dbReference>
<dbReference type="PANTHER" id="PTHR19879:SF5">
    <property type="entry name" value="WD REPEAT-CONTAINING PROTEIN 55 HOMOLOG"/>
    <property type="match status" value="1"/>
</dbReference>
<dbReference type="SUPFAM" id="SSF50978">
    <property type="entry name" value="WD40 repeat-like"/>
    <property type="match status" value="1"/>
</dbReference>
<evidence type="ECO:0000313" key="2">
    <source>
        <dbReference type="EMBL" id="PIL22875.1"/>
    </source>
</evidence>
<dbReference type="EMBL" id="AYKW01000069">
    <property type="protein sequence ID" value="PIL22875.1"/>
    <property type="molecule type" value="Genomic_DNA"/>
</dbReference>
<dbReference type="SMART" id="SM00320">
    <property type="entry name" value="WD40"/>
    <property type="match status" value="2"/>
</dbReference>
<dbReference type="InterPro" id="IPR015943">
    <property type="entry name" value="WD40/YVTN_repeat-like_dom_sf"/>
</dbReference>
<dbReference type="PROSITE" id="PS50082">
    <property type="entry name" value="WD_REPEATS_2"/>
    <property type="match status" value="1"/>
</dbReference>
<organism evidence="2 3">
    <name type="scientific">Ganoderma sinense ZZ0214-1</name>
    <dbReference type="NCBI Taxonomy" id="1077348"/>
    <lineage>
        <taxon>Eukaryota</taxon>
        <taxon>Fungi</taxon>
        <taxon>Dikarya</taxon>
        <taxon>Basidiomycota</taxon>
        <taxon>Agaricomycotina</taxon>
        <taxon>Agaricomycetes</taxon>
        <taxon>Polyporales</taxon>
        <taxon>Polyporaceae</taxon>
        <taxon>Ganoderma</taxon>
    </lineage>
</organism>
<accession>A0A2G8RMX9</accession>
<dbReference type="PANTHER" id="PTHR19879">
    <property type="entry name" value="TRANSCRIPTION INITIATION FACTOR TFIID"/>
    <property type="match status" value="1"/>
</dbReference>
<dbReference type="OrthoDB" id="2691981at2759"/>
<dbReference type="AlphaFoldDB" id="A0A2G8RMX9"/>
<dbReference type="InterPro" id="IPR036322">
    <property type="entry name" value="WD40_repeat_dom_sf"/>
</dbReference>